<dbReference type="SMART" id="SM00072">
    <property type="entry name" value="GuKc"/>
    <property type="match status" value="1"/>
</dbReference>
<keyword evidence="5" id="KW-0418">Kinase</keyword>
<dbReference type="NCBIfam" id="TIGR03263">
    <property type="entry name" value="guanyl_kin"/>
    <property type="match status" value="1"/>
</dbReference>
<comment type="similarity">
    <text evidence="1">Belongs to the guanylate kinase family.</text>
</comment>
<sequence length="308" mass="31471">MGAEQSVPAGEAVAAAEGPPPREEAVRPSALVIVGPSGVGKGTLINRLMEADRRFGFSCSHTTRPPREGELNGVHYHFTTHEAMEADIVAGKFLEHAHVHKNIYGTSIQAVHDVATAGRCCVLDIDVQGARQVRKAGLKAIFVFIAPPSLAELEQRLRGRATDSEEQITTRLRNAQEELESAKEPGLYDYIIINSDLDEAYHQLASVARSALAGEVGGPEGSAGTGTAPAAAAAGAAAVTAGAAAAAAPGAEPGSGGSGGTSGSRGTTQGRSSPGAVALNSAATFKGWLQPTADGQLQIGSPPADQVR</sequence>
<feature type="compositionally biased region" description="Low complexity" evidence="10">
    <location>
        <begin position="8"/>
        <end position="17"/>
    </location>
</feature>
<dbReference type="InterPro" id="IPR017665">
    <property type="entry name" value="Guanylate_kinase"/>
</dbReference>
<dbReference type="InterPro" id="IPR027417">
    <property type="entry name" value="P-loop_NTPase"/>
</dbReference>
<dbReference type="AlphaFoldDB" id="E1ZMY4"/>
<name>E1ZMY4_CHLVA</name>
<keyword evidence="4" id="KW-0547">Nucleotide-binding</keyword>
<dbReference type="FunCoup" id="E1ZMY4">
    <property type="interactions" value="243"/>
</dbReference>
<dbReference type="PROSITE" id="PS00856">
    <property type="entry name" value="GUANYLATE_KINASE_1"/>
    <property type="match status" value="1"/>
</dbReference>
<organism evidence="13">
    <name type="scientific">Chlorella variabilis</name>
    <name type="common">Green alga</name>
    <dbReference type="NCBI Taxonomy" id="554065"/>
    <lineage>
        <taxon>Eukaryota</taxon>
        <taxon>Viridiplantae</taxon>
        <taxon>Chlorophyta</taxon>
        <taxon>core chlorophytes</taxon>
        <taxon>Trebouxiophyceae</taxon>
        <taxon>Chlorellales</taxon>
        <taxon>Chlorellaceae</taxon>
        <taxon>Chlorella clade</taxon>
        <taxon>Chlorella</taxon>
    </lineage>
</organism>
<dbReference type="CDD" id="cd00071">
    <property type="entry name" value="GMPK"/>
    <property type="match status" value="1"/>
</dbReference>
<dbReference type="Pfam" id="PF00625">
    <property type="entry name" value="Guanylate_kin"/>
    <property type="match status" value="1"/>
</dbReference>
<dbReference type="GO" id="GO:0004385">
    <property type="term" value="F:GMP kinase activity"/>
    <property type="evidence" value="ECO:0007669"/>
    <property type="project" value="UniProtKB-EC"/>
</dbReference>
<evidence type="ECO:0000256" key="9">
    <source>
        <dbReference type="ARBA" id="ARBA00081967"/>
    </source>
</evidence>
<dbReference type="HAMAP" id="MF_00328">
    <property type="entry name" value="Guanylate_kinase"/>
    <property type="match status" value="1"/>
</dbReference>
<dbReference type="OMA" id="WATVHNA"/>
<evidence type="ECO:0000256" key="6">
    <source>
        <dbReference type="ARBA" id="ARBA00022840"/>
    </source>
</evidence>
<dbReference type="SUPFAM" id="SSF52540">
    <property type="entry name" value="P-loop containing nucleoside triphosphate hydrolases"/>
    <property type="match status" value="1"/>
</dbReference>
<dbReference type="FunFam" id="3.30.63.10:FF:000002">
    <property type="entry name" value="Guanylate kinase 1"/>
    <property type="match status" value="1"/>
</dbReference>
<dbReference type="RefSeq" id="XP_005844874.1">
    <property type="nucleotide sequence ID" value="XM_005844812.1"/>
</dbReference>
<reference evidence="12 13" key="1">
    <citation type="journal article" date="2010" name="Plant Cell">
        <title>The Chlorella variabilis NC64A genome reveals adaptation to photosymbiosis, coevolution with viruses, and cryptic sex.</title>
        <authorList>
            <person name="Blanc G."/>
            <person name="Duncan G."/>
            <person name="Agarkova I."/>
            <person name="Borodovsky M."/>
            <person name="Gurnon J."/>
            <person name="Kuo A."/>
            <person name="Lindquist E."/>
            <person name="Lucas S."/>
            <person name="Pangilinan J."/>
            <person name="Polle J."/>
            <person name="Salamov A."/>
            <person name="Terry A."/>
            <person name="Yamada T."/>
            <person name="Dunigan D.D."/>
            <person name="Grigoriev I.V."/>
            <person name="Claverie J.M."/>
            <person name="Van Etten J.L."/>
        </authorList>
    </citation>
    <scope>NUCLEOTIDE SEQUENCE [LARGE SCALE GENOMIC DNA]</scope>
    <source>
        <strain evidence="12 13">NC64A</strain>
    </source>
</reference>
<dbReference type="STRING" id="554065.E1ZMY4"/>
<evidence type="ECO:0000256" key="3">
    <source>
        <dbReference type="ARBA" id="ARBA00022679"/>
    </source>
</evidence>
<accession>E1ZMY4</accession>
<dbReference type="Proteomes" id="UP000008141">
    <property type="component" value="Unassembled WGS sequence"/>
</dbReference>
<dbReference type="Gene3D" id="3.30.63.10">
    <property type="entry name" value="Guanylate Kinase phosphate binding domain"/>
    <property type="match status" value="1"/>
</dbReference>
<evidence type="ECO:0000256" key="4">
    <source>
        <dbReference type="ARBA" id="ARBA00022741"/>
    </source>
</evidence>
<dbReference type="PANTHER" id="PTHR23117">
    <property type="entry name" value="GUANYLATE KINASE-RELATED"/>
    <property type="match status" value="1"/>
</dbReference>
<dbReference type="eggNOG" id="KOG0707">
    <property type="taxonomic scope" value="Eukaryota"/>
</dbReference>
<gene>
    <name evidence="12" type="ORF">CHLNCDRAFT_26494</name>
</gene>
<dbReference type="GO" id="GO:0005524">
    <property type="term" value="F:ATP binding"/>
    <property type="evidence" value="ECO:0007669"/>
    <property type="project" value="UniProtKB-KW"/>
</dbReference>
<feature type="region of interest" description="Disordered" evidence="10">
    <location>
        <begin position="1"/>
        <end position="23"/>
    </location>
</feature>
<dbReference type="InterPro" id="IPR008144">
    <property type="entry name" value="Guanylate_kin-like_dom"/>
</dbReference>
<protein>
    <recommendedName>
        <fullName evidence="8">Guanylate kinase 1</fullName>
        <ecNumber evidence="2">2.7.4.8</ecNumber>
    </recommendedName>
    <alternativeName>
        <fullName evidence="9">GMP kinase 1</fullName>
    </alternativeName>
</protein>
<dbReference type="FunFam" id="3.40.50.300:FF:000776">
    <property type="entry name" value="Guanylate kinase 2"/>
    <property type="match status" value="1"/>
</dbReference>
<comment type="catalytic activity">
    <reaction evidence="7">
        <text>GMP + ATP = GDP + ADP</text>
        <dbReference type="Rhea" id="RHEA:20780"/>
        <dbReference type="ChEBI" id="CHEBI:30616"/>
        <dbReference type="ChEBI" id="CHEBI:58115"/>
        <dbReference type="ChEBI" id="CHEBI:58189"/>
        <dbReference type="ChEBI" id="CHEBI:456216"/>
        <dbReference type="EC" id="2.7.4.8"/>
    </reaction>
</comment>
<evidence type="ECO:0000256" key="5">
    <source>
        <dbReference type="ARBA" id="ARBA00022777"/>
    </source>
</evidence>
<evidence type="ECO:0000256" key="10">
    <source>
        <dbReference type="SAM" id="MobiDB-lite"/>
    </source>
</evidence>
<dbReference type="PANTHER" id="PTHR23117:SF13">
    <property type="entry name" value="GUANYLATE KINASE"/>
    <property type="match status" value="1"/>
</dbReference>
<dbReference type="Gene3D" id="3.40.50.300">
    <property type="entry name" value="P-loop containing nucleotide triphosphate hydrolases"/>
    <property type="match status" value="1"/>
</dbReference>
<evidence type="ECO:0000256" key="7">
    <source>
        <dbReference type="ARBA" id="ARBA00048594"/>
    </source>
</evidence>
<dbReference type="InterPro" id="IPR020590">
    <property type="entry name" value="Guanylate_kinase_CS"/>
</dbReference>
<dbReference type="InterPro" id="IPR008145">
    <property type="entry name" value="GK/Ca_channel_bsu"/>
</dbReference>
<dbReference type="GO" id="GO:0005829">
    <property type="term" value="C:cytosol"/>
    <property type="evidence" value="ECO:0007669"/>
    <property type="project" value="TreeGrafter"/>
</dbReference>
<evidence type="ECO:0000313" key="12">
    <source>
        <dbReference type="EMBL" id="EFN52772.1"/>
    </source>
</evidence>
<evidence type="ECO:0000313" key="13">
    <source>
        <dbReference type="Proteomes" id="UP000008141"/>
    </source>
</evidence>
<evidence type="ECO:0000256" key="1">
    <source>
        <dbReference type="ARBA" id="ARBA00005790"/>
    </source>
</evidence>
<feature type="region of interest" description="Disordered" evidence="10">
    <location>
        <begin position="247"/>
        <end position="277"/>
    </location>
</feature>
<feature type="compositionally biased region" description="Low complexity" evidence="10">
    <location>
        <begin position="264"/>
        <end position="275"/>
    </location>
</feature>
<dbReference type="KEGG" id="cvr:CHLNCDRAFT_26494"/>
<dbReference type="GeneID" id="17352336"/>
<keyword evidence="3" id="KW-0808">Transferase</keyword>
<evidence type="ECO:0000259" key="11">
    <source>
        <dbReference type="PROSITE" id="PS50052"/>
    </source>
</evidence>
<dbReference type="InParanoid" id="E1ZMY4"/>
<dbReference type="PROSITE" id="PS50052">
    <property type="entry name" value="GUANYLATE_KINASE_2"/>
    <property type="match status" value="1"/>
</dbReference>
<feature type="domain" description="Guanylate kinase-like" evidence="11">
    <location>
        <begin position="28"/>
        <end position="209"/>
    </location>
</feature>
<keyword evidence="13" id="KW-1185">Reference proteome</keyword>
<dbReference type="OrthoDB" id="6334211at2759"/>
<keyword evidence="6" id="KW-0067">ATP-binding</keyword>
<evidence type="ECO:0000256" key="8">
    <source>
        <dbReference type="ARBA" id="ARBA00067520"/>
    </source>
</evidence>
<dbReference type="EMBL" id="GL433854">
    <property type="protein sequence ID" value="EFN52772.1"/>
    <property type="molecule type" value="Genomic_DNA"/>
</dbReference>
<dbReference type="EC" id="2.7.4.8" evidence="2"/>
<evidence type="ECO:0000256" key="2">
    <source>
        <dbReference type="ARBA" id="ARBA00012961"/>
    </source>
</evidence>
<proteinExistence type="inferred from homology"/>
<feature type="compositionally biased region" description="Gly residues" evidence="10">
    <location>
        <begin position="253"/>
        <end position="263"/>
    </location>
</feature>